<protein>
    <submittedName>
        <fullName evidence="2">Uncharacterized protein</fullName>
    </submittedName>
</protein>
<keyword evidence="3" id="KW-1185">Reference proteome</keyword>
<reference evidence="2" key="2">
    <citation type="journal article" date="2023" name="Commun. Biol.">
        <title>Intrasexual cuticular hydrocarbon dimorphism in a wasp sheds light on hydrocarbon biosynthesis genes in Hymenoptera.</title>
        <authorList>
            <person name="Moris V.C."/>
            <person name="Podsiadlowski L."/>
            <person name="Martin S."/>
            <person name="Oeyen J.P."/>
            <person name="Donath A."/>
            <person name="Petersen M."/>
            <person name="Wilbrandt J."/>
            <person name="Misof B."/>
            <person name="Liedtke D."/>
            <person name="Thamm M."/>
            <person name="Scheiner R."/>
            <person name="Schmitt T."/>
            <person name="Niehuis O."/>
        </authorList>
    </citation>
    <scope>NUCLEOTIDE SEQUENCE</scope>
    <source>
        <strain evidence="2">GBR_01_08_01A</strain>
    </source>
</reference>
<accession>A0AAD9RTY6</accession>
<reference evidence="2" key="1">
    <citation type="submission" date="2021-08" db="EMBL/GenBank/DDBJ databases">
        <authorList>
            <person name="Misof B."/>
            <person name="Oliver O."/>
            <person name="Podsiadlowski L."/>
            <person name="Donath A."/>
            <person name="Peters R."/>
            <person name="Mayer C."/>
            <person name="Rust J."/>
            <person name="Gunkel S."/>
            <person name="Lesny P."/>
            <person name="Martin S."/>
            <person name="Oeyen J.P."/>
            <person name="Petersen M."/>
            <person name="Panagiotis P."/>
            <person name="Wilbrandt J."/>
            <person name="Tanja T."/>
        </authorList>
    </citation>
    <scope>NUCLEOTIDE SEQUENCE</scope>
    <source>
        <strain evidence="2">GBR_01_08_01A</strain>
        <tissue evidence="2">Thorax + abdomen</tissue>
    </source>
</reference>
<evidence type="ECO:0000256" key="1">
    <source>
        <dbReference type="SAM" id="MobiDB-lite"/>
    </source>
</evidence>
<comment type="caution">
    <text evidence="2">The sequence shown here is derived from an EMBL/GenBank/DDBJ whole genome shotgun (WGS) entry which is preliminary data.</text>
</comment>
<organism evidence="2 3">
    <name type="scientific">Odynerus spinipes</name>
    <dbReference type="NCBI Taxonomy" id="1348599"/>
    <lineage>
        <taxon>Eukaryota</taxon>
        <taxon>Metazoa</taxon>
        <taxon>Ecdysozoa</taxon>
        <taxon>Arthropoda</taxon>
        <taxon>Hexapoda</taxon>
        <taxon>Insecta</taxon>
        <taxon>Pterygota</taxon>
        <taxon>Neoptera</taxon>
        <taxon>Endopterygota</taxon>
        <taxon>Hymenoptera</taxon>
        <taxon>Apocrita</taxon>
        <taxon>Aculeata</taxon>
        <taxon>Vespoidea</taxon>
        <taxon>Vespidae</taxon>
        <taxon>Eumeninae</taxon>
        <taxon>Odynerus</taxon>
    </lineage>
</organism>
<feature type="compositionally biased region" description="Basic and acidic residues" evidence="1">
    <location>
        <begin position="60"/>
        <end position="81"/>
    </location>
</feature>
<dbReference type="EMBL" id="JAIFRP010000021">
    <property type="protein sequence ID" value="KAK2585870.1"/>
    <property type="molecule type" value="Genomic_DNA"/>
</dbReference>
<sequence length="127" mass="15021">MVFTNIDGSAIKGPYQEIKKGKDTHMSSGSGQRTQYQHNSSEKNDKKYGAWGAKSVFQKRRTEERKRRREEEKKKGSVFGDTERESFETKLLGETRRNETRRRYFGAETYRFIADELRQERILKANF</sequence>
<feature type="compositionally biased region" description="Polar residues" evidence="1">
    <location>
        <begin position="26"/>
        <end position="39"/>
    </location>
</feature>
<proteinExistence type="predicted"/>
<evidence type="ECO:0000313" key="3">
    <source>
        <dbReference type="Proteomes" id="UP001258017"/>
    </source>
</evidence>
<feature type="region of interest" description="Disordered" evidence="1">
    <location>
        <begin position="1"/>
        <end position="81"/>
    </location>
</feature>
<gene>
    <name evidence="2" type="ORF">KPH14_010463</name>
</gene>
<dbReference type="AlphaFoldDB" id="A0AAD9RTY6"/>
<dbReference type="Proteomes" id="UP001258017">
    <property type="component" value="Unassembled WGS sequence"/>
</dbReference>
<evidence type="ECO:0000313" key="2">
    <source>
        <dbReference type="EMBL" id="KAK2585870.1"/>
    </source>
</evidence>
<name>A0AAD9RTY6_9HYME</name>